<name>A0ABX5V947_9BACT</name>
<keyword evidence="1" id="KW-0472">Membrane</keyword>
<accession>A0ABX5V947</accession>
<proteinExistence type="predicted"/>
<feature type="transmembrane region" description="Helical" evidence="1">
    <location>
        <begin position="168"/>
        <end position="186"/>
    </location>
</feature>
<protein>
    <submittedName>
        <fullName evidence="2">Uncharacterized protein</fullName>
    </submittedName>
</protein>
<evidence type="ECO:0000313" key="3">
    <source>
        <dbReference type="Proteomes" id="UP000306825"/>
    </source>
</evidence>
<feature type="transmembrane region" description="Helical" evidence="1">
    <location>
        <begin position="193"/>
        <end position="220"/>
    </location>
</feature>
<keyword evidence="1" id="KW-0812">Transmembrane</keyword>
<dbReference type="EMBL" id="CP040463">
    <property type="protein sequence ID" value="QCT94817.1"/>
    <property type="molecule type" value="Genomic_DNA"/>
</dbReference>
<feature type="transmembrane region" description="Helical" evidence="1">
    <location>
        <begin position="18"/>
        <end position="36"/>
    </location>
</feature>
<feature type="transmembrane region" description="Helical" evidence="1">
    <location>
        <begin position="232"/>
        <end position="255"/>
    </location>
</feature>
<keyword evidence="3" id="KW-1185">Reference proteome</keyword>
<feature type="transmembrane region" description="Helical" evidence="1">
    <location>
        <begin position="81"/>
        <end position="114"/>
    </location>
</feature>
<evidence type="ECO:0000313" key="2">
    <source>
        <dbReference type="EMBL" id="QCT94817.1"/>
    </source>
</evidence>
<dbReference type="Proteomes" id="UP000306825">
    <property type="component" value="Chromosome"/>
</dbReference>
<dbReference type="RefSeq" id="WP_138323523.1">
    <property type="nucleotide sequence ID" value="NZ_CP040463.1"/>
</dbReference>
<feature type="transmembrane region" description="Helical" evidence="1">
    <location>
        <begin position="135"/>
        <end position="156"/>
    </location>
</feature>
<evidence type="ECO:0000256" key="1">
    <source>
        <dbReference type="SAM" id="Phobius"/>
    </source>
</evidence>
<reference evidence="2 3" key="1">
    <citation type="submission" date="2019-05" db="EMBL/GenBank/DDBJ databases">
        <title>A comparative analysis of the Nautiliaceae.</title>
        <authorList>
            <person name="Grosche A."/>
            <person name="Smedile F."/>
            <person name="Vetriani C."/>
        </authorList>
    </citation>
    <scope>NUCLEOTIDE SEQUENCE [LARGE SCALE GENOMIC DNA]</scope>
    <source>
        <strain evidence="2 3">TB-2</strain>
    </source>
</reference>
<organism evidence="2 3">
    <name type="scientific">Caminibacter mediatlanticus TB-2</name>
    <dbReference type="NCBI Taxonomy" id="391592"/>
    <lineage>
        <taxon>Bacteria</taxon>
        <taxon>Pseudomonadati</taxon>
        <taxon>Campylobacterota</taxon>
        <taxon>Epsilonproteobacteria</taxon>
        <taxon>Nautiliales</taxon>
        <taxon>Nautiliaceae</taxon>
        <taxon>Caminibacter</taxon>
    </lineage>
</organism>
<keyword evidence="1" id="KW-1133">Transmembrane helix</keyword>
<gene>
    <name evidence="2" type="ORF">FE773_06360</name>
</gene>
<sequence length="261" mass="30448">MKEVFKYTFLTVAEWKKFLFVVLIISILTLIEPFPFIGITANIFEKLLYLSIGVFLIYLVKNSNSPDNYFENLKRNGFGSFLFHYIPASSGILLGLFIIGTFWAMFFILILQFTNSMYIIASPHNIFLKITSSPFITQVLIGFYLIYLLFFSYIFLGKFGNSLTKTNFKDAFLTIVSSLIDFSYWVKTFNIKYFLIYLIWSFITSIIYFFTAIGFIFIIYPTLLQNPNLSLILIPLLVSIYTILAYFTFFSSYFADKTTRN</sequence>